<dbReference type="STRING" id="1414654.BFR47_10665"/>
<keyword evidence="2" id="KW-0597">Phosphoprotein</keyword>
<dbReference type="Gene3D" id="1.20.120.160">
    <property type="entry name" value="HPT domain"/>
    <property type="match status" value="1"/>
</dbReference>
<reference evidence="4 5" key="1">
    <citation type="submission" date="2016-07" db="EMBL/GenBank/DDBJ databases">
        <title>Draft Genome Sequence of Oceanisphaera psychrotolerans, isolated from coastal sediment samples.</title>
        <authorList>
            <person name="Zhuo S."/>
            <person name="Ruan Z."/>
        </authorList>
    </citation>
    <scope>NUCLEOTIDE SEQUENCE [LARGE SCALE GENOMIC DNA]</scope>
    <source>
        <strain evidence="4 5">LAM-WHM-ZC</strain>
    </source>
</reference>
<evidence type="ECO:0000256" key="1">
    <source>
        <dbReference type="ARBA" id="ARBA00023012"/>
    </source>
</evidence>
<feature type="domain" description="HPt" evidence="3">
    <location>
        <begin position="27"/>
        <end position="120"/>
    </location>
</feature>
<dbReference type="AlphaFoldDB" id="A0A1J4QGN0"/>
<dbReference type="GO" id="GO:0000160">
    <property type="term" value="P:phosphorelay signal transduction system"/>
    <property type="evidence" value="ECO:0007669"/>
    <property type="project" value="UniProtKB-KW"/>
</dbReference>
<dbReference type="RefSeq" id="WP_071471700.1">
    <property type="nucleotide sequence ID" value="NZ_MDKE01000007.1"/>
</dbReference>
<dbReference type="InterPro" id="IPR036641">
    <property type="entry name" value="HPT_dom_sf"/>
</dbReference>
<dbReference type="GO" id="GO:0004672">
    <property type="term" value="F:protein kinase activity"/>
    <property type="evidence" value="ECO:0007669"/>
    <property type="project" value="UniProtKB-ARBA"/>
</dbReference>
<dbReference type="Proteomes" id="UP000243073">
    <property type="component" value="Unassembled WGS sequence"/>
</dbReference>
<evidence type="ECO:0000259" key="3">
    <source>
        <dbReference type="PROSITE" id="PS50894"/>
    </source>
</evidence>
<dbReference type="OrthoDB" id="5600374at2"/>
<evidence type="ECO:0000256" key="2">
    <source>
        <dbReference type="PROSITE-ProRule" id="PRU00110"/>
    </source>
</evidence>
<dbReference type="Pfam" id="PF01627">
    <property type="entry name" value="Hpt"/>
    <property type="match status" value="1"/>
</dbReference>
<keyword evidence="1" id="KW-0902">Two-component regulatory system</keyword>
<accession>A0A1J4QGN0</accession>
<comment type="caution">
    <text evidence="4">The sequence shown here is derived from an EMBL/GenBank/DDBJ whole genome shotgun (WGS) entry which is preliminary data.</text>
</comment>
<dbReference type="SUPFAM" id="SSF47226">
    <property type="entry name" value="Histidine-containing phosphotransfer domain, HPT domain"/>
    <property type="match status" value="1"/>
</dbReference>
<evidence type="ECO:0000313" key="5">
    <source>
        <dbReference type="Proteomes" id="UP000243073"/>
    </source>
</evidence>
<sequence>MSDWLRLQARLPLLEPHHLQRMERELGPEVLERLLRLFVQDGQQQSAALQRAFGERDYDAMARSCHSLKSACGSYGALRCQYLSEKLEQSCHERDEARVDAQMQAWQPALEETLQQLETRQYGE</sequence>
<dbReference type="EMBL" id="MDKE01000007">
    <property type="protein sequence ID" value="OIN13122.1"/>
    <property type="molecule type" value="Genomic_DNA"/>
</dbReference>
<protein>
    <submittedName>
        <fullName evidence="4">Histidine phosphotransferase</fullName>
    </submittedName>
</protein>
<proteinExistence type="predicted"/>
<name>A0A1J4QGN0_9GAMM</name>
<feature type="modified residue" description="Phosphohistidine" evidence="2">
    <location>
        <position position="66"/>
    </location>
</feature>
<evidence type="ECO:0000313" key="4">
    <source>
        <dbReference type="EMBL" id="OIN13122.1"/>
    </source>
</evidence>
<keyword evidence="5" id="KW-1185">Reference proteome</keyword>
<organism evidence="4 5">
    <name type="scientific">Oceanisphaera psychrotolerans</name>
    <dbReference type="NCBI Taxonomy" id="1414654"/>
    <lineage>
        <taxon>Bacteria</taxon>
        <taxon>Pseudomonadati</taxon>
        <taxon>Pseudomonadota</taxon>
        <taxon>Gammaproteobacteria</taxon>
        <taxon>Aeromonadales</taxon>
        <taxon>Aeromonadaceae</taxon>
        <taxon>Oceanisphaera</taxon>
    </lineage>
</organism>
<keyword evidence="4" id="KW-0808">Transferase</keyword>
<gene>
    <name evidence="4" type="ORF">BFR47_10665</name>
</gene>
<dbReference type="InterPro" id="IPR008207">
    <property type="entry name" value="Sig_transdc_His_kin_Hpt_dom"/>
</dbReference>
<dbReference type="PROSITE" id="PS50894">
    <property type="entry name" value="HPT"/>
    <property type="match status" value="1"/>
</dbReference>